<dbReference type="InterPro" id="IPR036420">
    <property type="entry name" value="BRCT_dom_sf"/>
</dbReference>
<evidence type="ECO:0000256" key="10">
    <source>
        <dbReference type="SAM" id="MobiDB-lite"/>
    </source>
</evidence>
<comment type="subcellular location">
    <subcellularLocation>
        <location evidence="1">Nucleus</location>
    </subcellularLocation>
</comment>
<dbReference type="EMBL" id="SDMP01000016">
    <property type="protein sequence ID" value="RYR02992.1"/>
    <property type="molecule type" value="Genomic_DNA"/>
</dbReference>
<dbReference type="CDD" id="cd17734">
    <property type="entry name" value="BRCT_Bard1_rpt1"/>
    <property type="match status" value="1"/>
</dbReference>
<feature type="compositionally biased region" description="Polar residues" evidence="10">
    <location>
        <begin position="464"/>
        <end position="479"/>
    </location>
</feature>
<feature type="domain" description="BRCT" evidence="12">
    <location>
        <begin position="598"/>
        <end position="703"/>
    </location>
</feature>
<sequence>MKSEFPSLSRTNNSTEQTARMDASRTSSSTGNKSNSTKLLNPWMLHFQKLALELKCPLCLSLFKRPVLLPCNHLFCNSCLADFTTSGSECVVCNAKYAQSDIRHVPFVENVVGIYRSLDATFSASLFKQHSSDVRVLEPCQGLQNSVHRSKDTDNVGAGKNQKRKMSGLAVHDKGEEIEVYSGGQVENPRRSSQMKIEGREDSGVVEMDVNQGTQSAPDSPPFCDTKGSENDCSDQDSEHLLPSGALENSSSKRASTGNGNLKERMTQLRSESSASETEGLTRELKRQKNLTHGNDQLRTEKDPGAVMLANVDDSYSSTCSFCQSSKISEATGPMLHCANGNLVIGDAAKQPNVIHVHKVCSDWAPQVYFVGDTLKNVKTELSRAAKLKCSKCGLKGAALGCYVKSCRRTYHAPCAMDVSNCRWDYVLLSLEGYLLLCPGHSHVKFPSEKSKSRKQTTDKHPTSSHLFSSKYRPSQCSNDLGCSKDEDKKLLFCGSALSTEEKILLINFASKIGAKVTKTWTLEVTHVIAATDENGACSRTLKVLMAILNGKWVLKMDWVKASMEEMNPLGEEPYEITLDNQGCHGGPKAGRLRAMVNEPKLFTGLKFYLSGDYVTTYKEDIEELIEVGGGAVLRSKEELEAKKLEFEGVPSKFLVVYNLDPPQGCKLGEEVSIIWQRMNDAEELASSTGSEVIGHTWILESIAACKLQPFVI</sequence>
<organism evidence="14 15">
    <name type="scientific">Arachis hypogaea</name>
    <name type="common">Peanut</name>
    <dbReference type="NCBI Taxonomy" id="3818"/>
    <lineage>
        <taxon>Eukaryota</taxon>
        <taxon>Viridiplantae</taxon>
        <taxon>Streptophyta</taxon>
        <taxon>Embryophyta</taxon>
        <taxon>Tracheophyta</taxon>
        <taxon>Spermatophyta</taxon>
        <taxon>Magnoliopsida</taxon>
        <taxon>eudicotyledons</taxon>
        <taxon>Gunneridae</taxon>
        <taxon>Pentapetalae</taxon>
        <taxon>rosids</taxon>
        <taxon>fabids</taxon>
        <taxon>Fabales</taxon>
        <taxon>Fabaceae</taxon>
        <taxon>Papilionoideae</taxon>
        <taxon>50 kb inversion clade</taxon>
        <taxon>dalbergioids sensu lato</taxon>
        <taxon>Dalbergieae</taxon>
        <taxon>Pterocarpus clade</taxon>
        <taxon>Arachis</taxon>
    </lineage>
</organism>
<dbReference type="GO" id="GO:0005634">
    <property type="term" value="C:nucleus"/>
    <property type="evidence" value="ECO:0007669"/>
    <property type="project" value="UniProtKB-SubCell"/>
</dbReference>
<dbReference type="PROSITE" id="PS00518">
    <property type="entry name" value="ZF_RING_1"/>
    <property type="match status" value="1"/>
</dbReference>
<comment type="caution">
    <text evidence="14">The sequence shown here is derived from an EMBL/GenBank/DDBJ whole genome shotgun (WGS) entry which is preliminary data.</text>
</comment>
<feature type="region of interest" description="Disordered" evidence="10">
    <location>
        <begin position="445"/>
        <end position="479"/>
    </location>
</feature>
<dbReference type="PANTHER" id="PTHR13763:SF9">
    <property type="entry name" value="BRCA1-ASSOCIATED RING DOMAIN PROTEIN 1"/>
    <property type="match status" value="1"/>
</dbReference>
<feature type="domain" description="PHD-type" evidence="13">
    <location>
        <begin position="317"/>
        <end position="442"/>
    </location>
</feature>
<evidence type="ECO:0000256" key="2">
    <source>
        <dbReference type="ARBA" id="ARBA00022723"/>
    </source>
</evidence>
<feature type="compositionally biased region" description="Polar residues" evidence="10">
    <location>
        <begin position="1"/>
        <end position="18"/>
    </location>
</feature>
<evidence type="ECO:0000256" key="1">
    <source>
        <dbReference type="ARBA" id="ARBA00004123"/>
    </source>
</evidence>
<dbReference type="GO" id="GO:0008270">
    <property type="term" value="F:zinc ion binding"/>
    <property type="evidence" value="ECO:0007669"/>
    <property type="project" value="UniProtKB-KW"/>
</dbReference>
<feature type="domain" description="RING-type" evidence="11">
    <location>
        <begin position="56"/>
        <end position="94"/>
    </location>
</feature>
<dbReference type="PROSITE" id="PS50089">
    <property type="entry name" value="ZF_RING_2"/>
    <property type="match status" value="1"/>
</dbReference>
<dbReference type="InterPro" id="IPR034732">
    <property type="entry name" value="EPHD"/>
</dbReference>
<dbReference type="Gene3D" id="3.30.40.10">
    <property type="entry name" value="Zinc/RING finger domain, C3HC4 (zinc finger)"/>
    <property type="match status" value="2"/>
</dbReference>
<dbReference type="Pfam" id="PF13920">
    <property type="entry name" value="zf-C3HC4_3"/>
    <property type="match status" value="1"/>
</dbReference>
<evidence type="ECO:0000256" key="6">
    <source>
        <dbReference type="ARBA" id="ARBA00022833"/>
    </source>
</evidence>
<keyword evidence="8" id="KW-0539">Nucleus</keyword>
<dbReference type="PROSITE" id="PS51805">
    <property type="entry name" value="EPHD"/>
    <property type="match status" value="1"/>
</dbReference>
<dbReference type="GO" id="GO:0000724">
    <property type="term" value="P:double-strand break repair via homologous recombination"/>
    <property type="evidence" value="ECO:0007669"/>
    <property type="project" value="TreeGrafter"/>
</dbReference>
<dbReference type="FunFam" id="3.30.40.10:FF:000352">
    <property type="entry name" value="Breast cancer associated RING 1"/>
    <property type="match status" value="1"/>
</dbReference>
<feature type="region of interest" description="Disordered" evidence="10">
    <location>
        <begin position="147"/>
        <end position="168"/>
    </location>
</feature>
<dbReference type="InterPro" id="IPR031099">
    <property type="entry name" value="BRCA1-associated"/>
</dbReference>
<protein>
    <recommendedName>
        <fullName evidence="16">RING-type E3 ubiquitin transferase BRCA1</fullName>
    </recommendedName>
</protein>
<dbReference type="Pfam" id="PF13771">
    <property type="entry name" value="zf-HC5HC2H"/>
    <property type="match status" value="1"/>
</dbReference>
<dbReference type="InterPro" id="IPR001841">
    <property type="entry name" value="Znf_RING"/>
</dbReference>
<evidence type="ECO:0000256" key="9">
    <source>
        <dbReference type="PROSITE-ProRule" id="PRU00175"/>
    </source>
</evidence>
<keyword evidence="7" id="KW-0234">DNA repair</keyword>
<evidence type="ECO:0008006" key="16">
    <source>
        <dbReference type="Google" id="ProtNLM"/>
    </source>
</evidence>
<evidence type="ECO:0000256" key="5">
    <source>
        <dbReference type="ARBA" id="ARBA00022771"/>
    </source>
</evidence>
<keyword evidence="2" id="KW-0479">Metal-binding</keyword>
<name>A0A444YM48_ARAHY</name>
<dbReference type="Proteomes" id="UP000289738">
    <property type="component" value="Chromosome B06"/>
</dbReference>
<evidence type="ECO:0000313" key="14">
    <source>
        <dbReference type="EMBL" id="RYR02992.1"/>
    </source>
</evidence>
<gene>
    <name evidence="14" type="ORF">Ahy_B06g081829</name>
</gene>
<dbReference type="STRING" id="3818.A0A444YM48"/>
<feature type="compositionally biased region" description="Basic and acidic residues" evidence="10">
    <location>
        <begin position="446"/>
        <end position="462"/>
    </location>
</feature>
<dbReference type="CDD" id="cd15571">
    <property type="entry name" value="ePHD"/>
    <property type="match status" value="1"/>
</dbReference>
<keyword evidence="4" id="KW-0227">DNA damage</keyword>
<dbReference type="AlphaFoldDB" id="A0A444YM48"/>
<evidence type="ECO:0000256" key="4">
    <source>
        <dbReference type="ARBA" id="ARBA00022763"/>
    </source>
</evidence>
<dbReference type="SUPFAM" id="SSF52113">
    <property type="entry name" value="BRCT domain"/>
    <property type="match status" value="2"/>
</dbReference>
<feature type="region of interest" description="Disordered" evidence="10">
    <location>
        <begin position="1"/>
        <end position="35"/>
    </location>
</feature>
<dbReference type="SUPFAM" id="SSF57850">
    <property type="entry name" value="RING/U-box"/>
    <property type="match status" value="1"/>
</dbReference>
<dbReference type="FunFam" id="3.40.50.10190:FF:000006">
    <property type="entry name" value="Breast cancer type 1 susceptibility protein homolog"/>
    <property type="match status" value="1"/>
</dbReference>
<evidence type="ECO:0000256" key="7">
    <source>
        <dbReference type="ARBA" id="ARBA00023204"/>
    </source>
</evidence>
<dbReference type="Gene3D" id="3.40.50.10190">
    <property type="entry name" value="BRCT domain"/>
    <property type="match status" value="2"/>
</dbReference>
<dbReference type="GO" id="GO:0045944">
    <property type="term" value="P:positive regulation of transcription by RNA polymerase II"/>
    <property type="evidence" value="ECO:0007669"/>
    <property type="project" value="TreeGrafter"/>
</dbReference>
<keyword evidence="15" id="KW-1185">Reference proteome</keyword>
<evidence type="ECO:0000259" key="12">
    <source>
        <dbReference type="PROSITE" id="PS50172"/>
    </source>
</evidence>
<dbReference type="PANTHER" id="PTHR13763">
    <property type="entry name" value="BREAST CANCER TYPE 1 SUSCEPTIBILITY PROTEIN BRCA1"/>
    <property type="match status" value="1"/>
</dbReference>
<evidence type="ECO:0000313" key="15">
    <source>
        <dbReference type="Proteomes" id="UP000289738"/>
    </source>
</evidence>
<feature type="compositionally biased region" description="Polar residues" evidence="10">
    <location>
        <begin position="268"/>
        <end position="279"/>
    </location>
</feature>
<evidence type="ECO:0000259" key="13">
    <source>
        <dbReference type="PROSITE" id="PS51805"/>
    </source>
</evidence>
<feature type="domain" description="BRCT" evidence="12">
    <location>
        <begin position="487"/>
        <end position="577"/>
    </location>
</feature>
<dbReference type="Pfam" id="PF00533">
    <property type="entry name" value="BRCT"/>
    <property type="match status" value="1"/>
</dbReference>
<proteinExistence type="predicted"/>
<evidence type="ECO:0000259" key="11">
    <source>
        <dbReference type="PROSITE" id="PS50089"/>
    </source>
</evidence>
<accession>A0A444YM48</accession>
<dbReference type="GO" id="GO:0004842">
    <property type="term" value="F:ubiquitin-protein transferase activity"/>
    <property type="evidence" value="ECO:0007669"/>
    <property type="project" value="TreeGrafter"/>
</dbReference>
<dbReference type="InterPro" id="IPR001357">
    <property type="entry name" value="BRCT_dom"/>
</dbReference>
<feature type="compositionally biased region" description="Polar residues" evidence="10">
    <location>
        <begin position="247"/>
        <end position="260"/>
    </location>
</feature>
<dbReference type="PROSITE" id="PS50172">
    <property type="entry name" value="BRCT"/>
    <property type="match status" value="2"/>
</dbReference>
<keyword evidence="5 9" id="KW-0863">Zinc-finger</keyword>
<dbReference type="SMART" id="SM00292">
    <property type="entry name" value="BRCT"/>
    <property type="match status" value="2"/>
</dbReference>
<feature type="region of interest" description="Disordered" evidence="10">
    <location>
        <begin position="211"/>
        <end position="299"/>
    </location>
</feature>
<dbReference type="SMART" id="SM00184">
    <property type="entry name" value="RING"/>
    <property type="match status" value="1"/>
</dbReference>
<evidence type="ECO:0000256" key="8">
    <source>
        <dbReference type="ARBA" id="ARBA00023242"/>
    </source>
</evidence>
<reference evidence="14 15" key="1">
    <citation type="submission" date="2019-01" db="EMBL/GenBank/DDBJ databases">
        <title>Sequencing of cultivated peanut Arachis hypogaea provides insights into genome evolution and oil improvement.</title>
        <authorList>
            <person name="Chen X."/>
        </authorList>
    </citation>
    <scope>NUCLEOTIDE SEQUENCE [LARGE SCALE GENOMIC DNA]</scope>
    <source>
        <strain evidence="15">cv. Fuhuasheng</strain>
        <tissue evidence="14">Leaves</tissue>
    </source>
</reference>
<evidence type="ECO:0000256" key="3">
    <source>
        <dbReference type="ARBA" id="ARBA00022737"/>
    </source>
</evidence>
<feature type="compositionally biased region" description="Low complexity" evidence="10">
    <location>
        <begin position="24"/>
        <end position="35"/>
    </location>
</feature>
<dbReference type="InterPro" id="IPR017907">
    <property type="entry name" value="Znf_RING_CS"/>
</dbReference>
<keyword evidence="3" id="KW-0677">Repeat</keyword>
<keyword evidence="6" id="KW-0862">Zinc</keyword>
<dbReference type="InterPro" id="IPR013083">
    <property type="entry name" value="Znf_RING/FYVE/PHD"/>
</dbReference>